<dbReference type="RefSeq" id="WP_382379397.1">
    <property type="nucleotide sequence ID" value="NZ_JBHRZI010000044.1"/>
</dbReference>
<dbReference type="Proteomes" id="UP001595690">
    <property type="component" value="Unassembled WGS sequence"/>
</dbReference>
<accession>A0ABV8C7A9</accession>
<dbReference type="Gene3D" id="3.40.50.720">
    <property type="entry name" value="NAD(P)-binding Rossmann-like Domain"/>
    <property type="match status" value="1"/>
</dbReference>
<keyword evidence="3" id="KW-1185">Reference proteome</keyword>
<feature type="region of interest" description="Disordered" evidence="1">
    <location>
        <begin position="1"/>
        <end position="41"/>
    </location>
</feature>
<evidence type="ECO:0000313" key="2">
    <source>
        <dbReference type="EMBL" id="MFC3897900.1"/>
    </source>
</evidence>
<feature type="compositionally biased region" description="Gly residues" evidence="1">
    <location>
        <begin position="1"/>
        <end position="13"/>
    </location>
</feature>
<organism evidence="2 3">
    <name type="scientific">Lentzea rhizosphaerae</name>
    <dbReference type="NCBI Taxonomy" id="2041025"/>
    <lineage>
        <taxon>Bacteria</taxon>
        <taxon>Bacillati</taxon>
        <taxon>Actinomycetota</taxon>
        <taxon>Actinomycetes</taxon>
        <taxon>Pseudonocardiales</taxon>
        <taxon>Pseudonocardiaceae</taxon>
        <taxon>Lentzea</taxon>
    </lineage>
</organism>
<evidence type="ECO:0008006" key="4">
    <source>
        <dbReference type="Google" id="ProtNLM"/>
    </source>
</evidence>
<proteinExistence type="predicted"/>
<name>A0ABV8C7A9_9PSEU</name>
<dbReference type="EMBL" id="JBHRZI010000044">
    <property type="protein sequence ID" value="MFC3897900.1"/>
    <property type="molecule type" value="Genomic_DNA"/>
</dbReference>
<reference evidence="3" key="1">
    <citation type="journal article" date="2019" name="Int. J. Syst. Evol. Microbiol.">
        <title>The Global Catalogue of Microorganisms (GCM) 10K type strain sequencing project: providing services to taxonomists for standard genome sequencing and annotation.</title>
        <authorList>
            <consortium name="The Broad Institute Genomics Platform"/>
            <consortium name="The Broad Institute Genome Sequencing Center for Infectious Disease"/>
            <person name="Wu L."/>
            <person name="Ma J."/>
        </authorList>
    </citation>
    <scope>NUCLEOTIDE SEQUENCE [LARGE SCALE GENOMIC DNA]</scope>
    <source>
        <strain evidence="3">CGMCC 4.7405</strain>
    </source>
</reference>
<dbReference type="InterPro" id="IPR036291">
    <property type="entry name" value="NAD(P)-bd_dom_sf"/>
</dbReference>
<protein>
    <recommendedName>
        <fullName evidence="4">Short chain dehydrogenase</fullName>
    </recommendedName>
</protein>
<evidence type="ECO:0000313" key="3">
    <source>
        <dbReference type="Proteomes" id="UP001595690"/>
    </source>
</evidence>
<evidence type="ECO:0000256" key="1">
    <source>
        <dbReference type="SAM" id="MobiDB-lite"/>
    </source>
</evidence>
<sequence>MALVTGGGSGIGRGAAELPADRGARLAVDGGMDASRLRPRG</sequence>
<dbReference type="SUPFAM" id="SSF51735">
    <property type="entry name" value="NAD(P)-binding Rossmann-fold domains"/>
    <property type="match status" value="1"/>
</dbReference>
<comment type="caution">
    <text evidence="2">The sequence shown here is derived from an EMBL/GenBank/DDBJ whole genome shotgun (WGS) entry which is preliminary data.</text>
</comment>
<gene>
    <name evidence="2" type="ORF">ACFOWZ_41090</name>
</gene>